<keyword evidence="11" id="KW-0961">Cell wall biogenesis/degradation</keyword>
<keyword evidence="9" id="KW-0119">Carbohydrate metabolism</keyword>
<reference evidence="13" key="1">
    <citation type="submission" date="2023-03" db="EMBL/GenBank/DDBJ databases">
        <title>Massive genome expansion in bonnet fungi (Mycena s.s.) driven by repeated elements and novel gene families across ecological guilds.</title>
        <authorList>
            <consortium name="Lawrence Berkeley National Laboratory"/>
            <person name="Harder C.B."/>
            <person name="Miyauchi S."/>
            <person name="Viragh M."/>
            <person name="Kuo A."/>
            <person name="Thoen E."/>
            <person name="Andreopoulos B."/>
            <person name="Lu D."/>
            <person name="Skrede I."/>
            <person name="Drula E."/>
            <person name="Henrissat B."/>
            <person name="Morin E."/>
            <person name="Kohler A."/>
            <person name="Barry K."/>
            <person name="LaButti K."/>
            <person name="Morin E."/>
            <person name="Salamov A."/>
            <person name="Lipzen A."/>
            <person name="Mereny Z."/>
            <person name="Hegedus B."/>
            <person name="Baldrian P."/>
            <person name="Stursova M."/>
            <person name="Weitz H."/>
            <person name="Taylor A."/>
            <person name="Grigoriev I.V."/>
            <person name="Nagy L.G."/>
            <person name="Martin F."/>
            <person name="Kauserud H."/>
        </authorList>
    </citation>
    <scope>NUCLEOTIDE SEQUENCE</scope>
    <source>
        <strain evidence="13">CBHHK002</strain>
    </source>
</reference>
<dbReference type="EMBL" id="JARIHO010000026">
    <property type="protein sequence ID" value="KAJ7340681.1"/>
    <property type="molecule type" value="Genomic_DNA"/>
</dbReference>
<protein>
    <submittedName>
        <fullName evidence="13">Carbohydrate esterase family 4 protein</fullName>
    </submittedName>
</protein>
<keyword evidence="10" id="KW-0449">Lipoprotein</keyword>
<comment type="cofactor">
    <cofactor evidence="1">
        <name>Co(2+)</name>
        <dbReference type="ChEBI" id="CHEBI:48828"/>
    </cofactor>
</comment>
<dbReference type="InterPro" id="IPR011330">
    <property type="entry name" value="Glyco_hydro/deAcase_b/a-brl"/>
</dbReference>
<keyword evidence="4" id="KW-0325">Glycoprotein</keyword>
<keyword evidence="6" id="KW-0732">Signal</keyword>
<dbReference type="SUPFAM" id="SSF88713">
    <property type="entry name" value="Glycoside hydrolase/deacetylase"/>
    <property type="match status" value="1"/>
</dbReference>
<dbReference type="GO" id="GO:0098552">
    <property type="term" value="C:side of membrane"/>
    <property type="evidence" value="ECO:0007669"/>
    <property type="project" value="UniProtKB-KW"/>
</dbReference>
<keyword evidence="5" id="KW-0479">Metal-binding</keyword>
<evidence type="ECO:0000256" key="5">
    <source>
        <dbReference type="ARBA" id="ARBA00022723"/>
    </source>
</evidence>
<keyword evidence="4" id="KW-0336">GPI-anchor</keyword>
<dbReference type="GO" id="GO:0005975">
    <property type="term" value="P:carbohydrate metabolic process"/>
    <property type="evidence" value="ECO:0007669"/>
    <property type="project" value="InterPro"/>
</dbReference>
<evidence type="ECO:0000313" key="13">
    <source>
        <dbReference type="EMBL" id="KAJ7340681.1"/>
    </source>
</evidence>
<dbReference type="InterPro" id="IPR002509">
    <property type="entry name" value="NODB_dom"/>
</dbReference>
<keyword evidence="7" id="KW-0378">Hydrolase</keyword>
<evidence type="ECO:0000256" key="6">
    <source>
        <dbReference type="ARBA" id="ARBA00022729"/>
    </source>
</evidence>
<gene>
    <name evidence="13" type="ORF">DFH08DRAFT_925298</name>
</gene>
<dbReference type="PANTHER" id="PTHR46471:SF2">
    <property type="entry name" value="CHITIN DEACETYLASE-RELATED"/>
    <property type="match status" value="1"/>
</dbReference>
<dbReference type="Gene3D" id="3.20.20.370">
    <property type="entry name" value="Glycoside hydrolase/deacetylase"/>
    <property type="match status" value="1"/>
</dbReference>
<sequence length="322" mass="35397">MPCTFILSPQAHHPNNLHAFGFTKCQMLANADFRVAFVLVYLSKSPLFASILPSTFNSLLFLARATRMLTSAIFIGLAAAACATAHPTNPEAESRQQTGLATVYSSCKVKGDVALTFDDGPWVYLNQISDTLKAAGAVGTFFFNGNNYGCIYDAEDRKRVKYAYAQGHMIGSHTWAHKDLKTLTYDQIHDEMWRVEQALQRIIGVTPAFMRPPYGNYNNLVRQVASTRNQSLVIWDFDSGDSVGASVAESETRYNGVVSKHPETLLALNHETYNTTAHQVLPYAISKLQGAGYRLVSLATCLGLPAYHSIGTPATPDSTWKC</sequence>
<dbReference type="CDD" id="cd10951">
    <property type="entry name" value="CE4_ClCDA_like"/>
    <property type="match status" value="1"/>
</dbReference>
<evidence type="ECO:0000259" key="12">
    <source>
        <dbReference type="PROSITE" id="PS51677"/>
    </source>
</evidence>
<comment type="subcellular location">
    <subcellularLocation>
        <location evidence="2">Cell membrane</location>
        <topology evidence="2">Lipid-anchor</topology>
        <topology evidence="2">GPI-anchor</topology>
    </subcellularLocation>
</comment>
<dbReference type="AlphaFoldDB" id="A0AAD6ZW39"/>
<name>A0AAD6ZW39_9AGAR</name>
<evidence type="ECO:0000256" key="10">
    <source>
        <dbReference type="ARBA" id="ARBA00023288"/>
    </source>
</evidence>
<comment type="caution">
    <text evidence="13">The sequence shown here is derived from an EMBL/GenBank/DDBJ whole genome shotgun (WGS) entry which is preliminary data.</text>
</comment>
<evidence type="ECO:0000256" key="4">
    <source>
        <dbReference type="ARBA" id="ARBA00022622"/>
    </source>
</evidence>
<evidence type="ECO:0000313" key="14">
    <source>
        <dbReference type="Proteomes" id="UP001218218"/>
    </source>
</evidence>
<evidence type="ECO:0000256" key="11">
    <source>
        <dbReference type="ARBA" id="ARBA00023316"/>
    </source>
</evidence>
<feature type="domain" description="NodB homology" evidence="12">
    <location>
        <begin position="111"/>
        <end position="296"/>
    </location>
</feature>
<dbReference type="GO" id="GO:0005886">
    <property type="term" value="C:plasma membrane"/>
    <property type="evidence" value="ECO:0007669"/>
    <property type="project" value="UniProtKB-SubCell"/>
</dbReference>
<proteinExistence type="predicted"/>
<evidence type="ECO:0000256" key="2">
    <source>
        <dbReference type="ARBA" id="ARBA00004609"/>
    </source>
</evidence>
<evidence type="ECO:0000256" key="9">
    <source>
        <dbReference type="ARBA" id="ARBA00023277"/>
    </source>
</evidence>
<organism evidence="13 14">
    <name type="scientific">Mycena albidolilacea</name>
    <dbReference type="NCBI Taxonomy" id="1033008"/>
    <lineage>
        <taxon>Eukaryota</taxon>
        <taxon>Fungi</taxon>
        <taxon>Dikarya</taxon>
        <taxon>Basidiomycota</taxon>
        <taxon>Agaricomycotina</taxon>
        <taxon>Agaricomycetes</taxon>
        <taxon>Agaricomycetidae</taxon>
        <taxon>Agaricales</taxon>
        <taxon>Marasmiineae</taxon>
        <taxon>Mycenaceae</taxon>
        <taxon>Mycena</taxon>
    </lineage>
</organism>
<dbReference type="GO" id="GO:0046872">
    <property type="term" value="F:metal ion binding"/>
    <property type="evidence" value="ECO:0007669"/>
    <property type="project" value="UniProtKB-KW"/>
</dbReference>
<keyword evidence="3" id="KW-1003">Cell membrane</keyword>
<evidence type="ECO:0000256" key="1">
    <source>
        <dbReference type="ARBA" id="ARBA00001941"/>
    </source>
</evidence>
<keyword evidence="14" id="KW-1185">Reference proteome</keyword>
<dbReference type="GO" id="GO:0016810">
    <property type="term" value="F:hydrolase activity, acting on carbon-nitrogen (but not peptide) bonds"/>
    <property type="evidence" value="ECO:0007669"/>
    <property type="project" value="InterPro"/>
</dbReference>
<dbReference type="PANTHER" id="PTHR46471">
    <property type="entry name" value="CHITIN DEACETYLASE"/>
    <property type="match status" value="1"/>
</dbReference>
<evidence type="ECO:0000256" key="3">
    <source>
        <dbReference type="ARBA" id="ARBA00022475"/>
    </source>
</evidence>
<accession>A0AAD6ZW39</accession>
<evidence type="ECO:0000256" key="8">
    <source>
        <dbReference type="ARBA" id="ARBA00023136"/>
    </source>
</evidence>
<dbReference type="PROSITE" id="PS51677">
    <property type="entry name" value="NODB"/>
    <property type="match status" value="1"/>
</dbReference>
<dbReference type="GO" id="GO:0071555">
    <property type="term" value="P:cell wall organization"/>
    <property type="evidence" value="ECO:0007669"/>
    <property type="project" value="UniProtKB-KW"/>
</dbReference>
<dbReference type="Proteomes" id="UP001218218">
    <property type="component" value="Unassembled WGS sequence"/>
</dbReference>
<dbReference type="Pfam" id="PF01522">
    <property type="entry name" value="Polysacc_deac_1"/>
    <property type="match status" value="1"/>
</dbReference>
<evidence type="ECO:0000256" key="7">
    <source>
        <dbReference type="ARBA" id="ARBA00022801"/>
    </source>
</evidence>
<keyword evidence="8" id="KW-0472">Membrane</keyword>